<dbReference type="EMBL" id="CAJNOV010004140">
    <property type="protein sequence ID" value="CAF1163716.1"/>
    <property type="molecule type" value="Genomic_DNA"/>
</dbReference>
<proteinExistence type="predicted"/>
<comment type="caution">
    <text evidence="3">The sequence shown here is derived from an EMBL/GenBank/DDBJ whole genome shotgun (WGS) entry which is preliminary data.</text>
</comment>
<evidence type="ECO:0000313" key="3">
    <source>
        <dbReference type="EMBL" id="CAF1239375.1"/>
    </source>
</evidence>
<dbReference type="EMBL" id="CAJNOW010000112">
    <property type="protein sequence ID" value="CAF1239375.1"/>
    <property type="molecule type" value="Genomic_DNA"/>
</dbReference>
<gene>
    <name evidence="4" type="ORF">BYL167_LOCUS3502</name>
    <name evidence="2" type="ORF">CJN711_LOCUS10144</name>
    <name evidence="5" type="ORF">GIL414_LOCUS21879</name>
    <name evidence="3" type="ORF">KQP761_LOCUS1715</name>
</gene>
<dbReference type="Proteomes" id="UP000681720">
    <property type="component" value="Unassembled WGS sequence"/>
</dbReference>
<evidence type="ECO:0000313" key="2">
    <source>
        <dbReference type="EMBL" id="CAF1163716.1"/>
    </source>
</evidence>
<feature type="transmembrane region" description="Helical" evidence="1">
    <location>
        <begin position="163"/>
        <end position="184"/>
    </location>
</feature>
<dbReference type="EMBL" id="CAJOBH010000681">
    <property type="protein sequence ID" value="CAF3810368.1"/>
    <property type="molecule type" value="Genomic_DNA"/>
</dbReference>
<dbReference type="Proteomes" id="UP000663855">
    <property type="component" value="Unassembled WGS sequence"/>
</dbReference>
<dbReference type="EMBL" id="CAJOBJ010019977">
    <property type="protein sequence ID" value="CAF4208277.1"/>
    <property type="molecule type" value="Genomic_DNA"/>
</dbReference>
<dbReference type="AlphaFoldDB" id="A0A814Z832"/>
<dbReference type="OrthoDB" id="10071056at2759"/>
<name>A0A814Z832_9BILA</name>
<sequence>MSSPPLAAPVDKGSKSGSIVASTVPLVSICCFCTLLLLLASTIVLALIPIYLKTKDIPNLSTSSTQYITLTPSTNIPGYGDTSATDCSTISNALSGAVGASGAVTPVSCTFASQSGRRRRAWTISRTRRQSGARLFMKVIISYKQCGRCRLKSHLIKWNGKKFSVSFSFFGARSVTFTIIYIGILPFTGLTTDAITTTTTASTTASATTASGSG</sequence>
<evidence type="ECO:0000313" key="5">
    <source>
        <dbReference type="EMBL" id="CAF4208277.1"/>
    </source>
</evidence>
<accession>A0A814Z832</accession>
<evidence type="ECO:0000313" key="4">
    <source>
        <dbReference type="EMBL" id="CAF3810368.1"/>
    </source>
</evidence>
<protein>
    <submittedName>
        <fullName evidence="3">Uncharacterized protein</fullName>
    </submittedName>
</protein>
<dbReference type="Proteomes" id="UP000663834">
    <property type="component" value="Unassembled WGS sequence"/>
</dbReference>
<evidence type="ECO:0000256" key="1">
    <source>
        <dbReference type="SAM" id="Phobius"/>
    </source>
</evidence>
<keyword evidence="1" id="KW-0812">Transmembrane</keyword>
<reference evidence="3" key="1">
    <citation type="submission" date="2021-02" db="EMBL/GenBank/DDBJ databases">
        <authorList>
            <person name="Nowell W R."/>
        </authorList>
    </citation>
    <scope>NUCLEOTIDE SEQUENCE</scope>
</reference>
<organism evidence="3 6">
    <name type="scientific">Rotaria magnacalcarata</name>
    <dbReference type="NCBI Taxonomy" id="392030"/>
    <lineage>
        <taxon>Eukaryota</taxon>
        <taxon>Metazoa</taxon>
        <taxon>Spiralia</taxon>
        <taxon>Gnathifera</taxon>
        <taxon>Rotifera</taxon>
        <taxon>Eurotatoria</taxon>
        <taxon>Bdelloidea</taxon>
        <taxon>Philodinida</taxon>
        <taxon>Philodinidae</taxon>
        <taxon>Rotaria</taxon>
    </lineage>
</organism>
<feature type="transmembrane region" description="Helical" evidence="1">
    <location>
        <begin position="26"/>
        <end position="52"/>
    </location>
</feature>
<dbReference type="Proteomes" id="UP000681967">
    <property type="component" value="Unassembled WGS sequence"/>
</dbReference>
<evidence type="ECO:0000313" key="6">
    <source>
        <dbReference type="Proteomes" id="UP000663834"/>
    </source>
</evidence>
<keyword evidence="1" id="KW-1133">Transmembrane helix</keyword>
<keyword evidence="1" id="KW-0472">Membrane</keyword>